<dbReference type="EMBL" id="GIKN01007334">
    <property type="protein sequence ID" value="NIE49607.1"/>
    <property type="molecule type" value="Transcribed_RNA"/>
</dbReference>
<dbReference type="VEuPathDB" id="VectorBase:LOC119176395"/>
<sequence length="113" mass="12865">MIAMLLHVNRTGILNLDLLTSTDVTQAWGKLKTNALYEACKLKELCHIQSKPLPILGTEQQEEIRQRLIATAHESALALHQLGRMHHIESNQVKMMLKICTNVVRTHSHMCFI</sequence>
<dbReference type="OrthoDB" id="6512975at2759"/>
<organism evidence="1">
    <name type="scientific">Rhipicephalus microplus</name>
    <name type="common">Cattle tick</name>
    <name type="synonym">Boophilus microplus</name>
    <dbReference type="NCBI Taxonomy" id="6941"/>
    <lineage>
        <taxon>Eukaryota</taxon>
        <taxon>Metazoa</taxon>
        <taxon>Ecdysozoa</taxon>
        <taxon>Arthropoda</taxon>
        <taxon>Chelicerata</taxon>
        <taxon>Arachnida</taxon>
        <taxon>Acari</taxon>
        <taxon>Parasitiformes</taxon>
        <taxon>Ixodida</taxon>
        <taxon>Ixodoidea</taxon>
        <taxon>Ixodidae</taxon>
        <taxon>Rhipicephalinae</taxon>
        <taxon>Rhipicephalus</taxon>
        <taxon>Boophilus</taxon>
    </lineage>
</organism>
<name>A0A6G5AHV3_RHIMP</name>
<proteinExistence type="predicted"/>
<reference evidence="1" key="1">
    <citation type="submission" date="2020-03" db="EMBL/GenBank/DDBJ databases">
        <title>A transcriptome and proteome of the tick Rhipicephalus microplus shaped by the genetic composition of its hosts and developmental stage.</title>
        <authorList>
            <person name="Garcia G.R."/>
            <person name="Ribeiro J.M.C."/>
            <person name="Maruyama S.R."/>
            <person name="Gardinasse L.G."/>
            <person name="Nelson K."/>
            <person name="Ferreira B.R."/>
            <person name="Andrade T.G."/>
            <person name="Santos I.K.F.M."/>
        </authorList>
    </citation>
    <scope>NUCLEOTIDE SEQUENCE</scope>
    <source>
        <strain evidence="1">NSGR</strain>
        <tissue evidence="1">Salivary glands</tissue>
    </source>
</reference>
<accession>A0A6G5AHV3</accession>
<evidence type="ECO:0000313" key="1">
    <source>
        <dbReference type="EMBL" id="NIE49607.1"/>
    </source>
</evidence>
<protein>
    <submittedName>
        <fullName evidence="1">Uncharacterized protein</fullName>
    </submittedName>
</protein>
<dbReference type="AlphaFoldDB" id="A0A6G5AHV3"/>